<dbReference type="OrthoDB" id="10622321at2759"/>
<feature type="region of interest" description="Disordered" evidence="1">
    <location>
        <begin position="52"/>
        <end position="109"/>
    </location>
</feature>
<feature type="compositionally biased region" description="Low complexity" evidence="1">
    <location>
        <begin position="71"/>
        <end position="86"/>
    </location>
</feature>
<feature type="compositionally biased region" description="Low complexity" evidence="1">
    <location>
        <begin position="180"/>
        <end position="201"/>
    </location>
</feature>
<dbReference type="Proteomes" id="UP000076738">
    <property type="component" value="Unassembled WGS sequence"/>
</dbReference>
<sequence>MSVLLPCAAHPPSPHTRRQGAAHAYGTALSPSHSYSHLAALLSLAHTMQSMAAPSSYPSRPRERERGQHTRSPSSSRLRLPSSLPAPRVPPTLVNSPHLRPSSGSAFRQHHSLAELGKAREEAERDAWGIGDQVPMRSNSFSFPAEGLRSREDAQGRPDLPQRAKSDSHAPPYTPPPRTHPTQPSRAQQHPPASSASSSTPYPIPIAQAPGHARTGSTVYSHSRLGPDSPAAVGAEEEMREYFRRVEESSSGTGGWGCGQGAGEFIWVLRRCNYSFTPDSQA</sequence>
<evidence type="ECO:0000313" key="2">
    <source>
        <dbReference type="EMBL" id="KZO95143.1"/>
    </source>
</evidence>
<evidence type="ECO:0000313" key="3">
    <source>
        <dbReference type="Proteomes" id="UP000076738"/>
    </source>
</evidence>
<dbReference type="AlphaFoldDB" id="A0A167KYE8"/>
<organism evidence="2 3">
    <name type="scientific">Calocera viscosa (strain TUFC12733)</name>
    <dbReference type="NCBI Taxonomy" id="1330018"/>
    <lineage>
        <taxon>Eukaryota</taxon>
        <taxon>Fungi</taxon>
        <taxon>Dikarya</taxon>
        <taxon>Basidiomycota</taxon>
        <taxon>Agaricomycotina</taxon>
        <taxon>Dacrymycetes</taxon>
        <taxon>Dacrymycetales</taxon>
        <taxon>Dacrymycetaceae</taxon>
        <taxon>Calocera</taxon>
    </lineage>
</organism>
<feature type="region of interest" description="Disordered" evidence="1">
    <location>
        <begin position="1"/>
        <end position="23"/>
    </location>
</feature>
<feature type="region of interest" description="Disordered" evidence="1">
    <location>
        <begin position="129"/>
        <end position="236"/>
    </location>
</feature>
<proteinExistence type="predicted"/>
<evidence type="ECO:0000256" key="1">
    <source>
        <dbReference type="SAM" id="MobiDB-lite"/>
    </source>
</evidence>
<feature type="compositionally biased region" description="Basic and acidic residues" evidence="1">
    <location>
        <begin position="148"/>
        <end position="168"/>
    </location>
</feature>
<protein>
    <submittedName>
        <fullName evidence="2">Uncharacterized protein</fullName>
    </submittedName>
</protein>
<keyword evidence="3" id="KW-1185">Reference proteome</keyword>
<reference evidence="2 3" key="1">
    <citation type="journal article" date="2016" name="Mol. Biol. Evol.">
        <title>Comparative Genomics of Early-Diverging Mushroom-Forming Fungi Provides Insights into the Origins of Lignocellulose Decay Capabilities.</title>
        <authorList>
            <person name="Nagy L.G."/>
            <person name="Riley R."/>
            <person name="Tritt A."/>
            <person name="Adam C."/>
            <person name="Daum C."/>
            <person name="Floudas D."/>
            <person name="Sun H."/>
            <person name="Yadav J.S."/>
            <person name="Pangilinan J."/>
            <person name="Larsson K.H."/>
            <person name="Matsuura K."/>
            <person name="Barry K."/>
            <person name="Labutti K."/>
            <person name="Kuo R."/>
            <person name="Ohm R.A."/>
            <person name="Bhattacharya S.S."/>
            <person name="Shirouzu T."/>
            <person name="Yoshinaga Y."/>
            <person name="Martin F.M."/>
            <person name="Grigoriev I.V."/>
            <person name="Hibbett D.S."/>
        </authorList>
    </citation>
    <scope>NUCLEOTIDE SEQUENCE [LARGE SCALE GENOMIC DNA]</scope>
    <source>
        <strain evidence="2 3">TUFC12733</strain>
    </source>
</reference>
<name>A0A167KYE8_CALVF</name>
<dbReference type="EMBL" id="KV417290">
    <property type="protein sequence ID" value="KZO95143.1"/>
    <property type="molecule type" value="Genomic_DNA"/>
</dbReference>
<gene>
    <name evidence="2" type="ORF">CALVIDRAFT_179032</name>
</gene>
<accession>A0A167KYE8</accession>